<dbReference type="AlphaFoldDB" id="A0A516SK12"/>
<dbReference type="RefSeq" id="WP_144279880.1">
    <property type="nucleotide sequence ID" value="NZ_CP041730.1"/>
</dbReference>
<gene>
    <name evidence="1" type="ORF">FNU76_20230</name>
</gene>
<proteinExistence type="predicted"/>
<organism evidence="1 2">
    <name type="scientific">Chitinimonas arctica</name>
    <dbReference type="NCBI Taxonomy" id="2594795"/>
    <lineage>
        <taxon>Bacteria</taxon>
        <taxon>Pseudomonadati</taxon>
        <taxon>Pseudomonadota</taxon>
        <taxon>Betaproteobacteria</taxon>
        <taxon>Neisseriales</taxon>
        <taxon>Chitinibacteraceae</taxon>
        <taxon>Chitinimonas</taxon>
    </lineage>
</organism>
<evidence type="ECO:0000313" key="2">
    <source>
        <dbReference type="Proteomes" id="UP000317550"/>
    </source>
</evidence>
<dbReference type="OrthoDB" id="9794260at2"/>
<dbReference type="Proteomes" id="UP000317550">
    <property type="component" value="Chromosome"/>
</dbReference>
<evidence type="ECO:0000313" key="1">
    <source>
        <dbReference type="EMBL" id="QDQ28497.1"/>
    </source>
</evidence>
<reference evidence="2" key="1">
    <citation type="submission" date="2019-07" db="EMBL/GenBank/DDBJ databases">
        <title>Chitinimonas sp. nov., isolated from Ny-Alesund, arctica soil.</title>
        <authorList>
            <person name="Xu Q."/>
            <person name="Peng F."/>
        </authorList>
    </citation>
    <scope>NUCLEOTIDE SEQUENCE [LARGE SCALE GENOMIC DNA]</scope>
    <source>
        <strain evidence="2">R3-44</strain>
    </source>
</reference>
<dbReference type="KEGG" id="cari:FNU76_20230"/>
<dbReference type="EMBL" id="CP041730">
    <property type="protein sequence ID" value="QDQ28497.1"/>
    <property type="molecule type" value="Genomic_DNA"/>
</dbReference>
<name>A0A516SK12_9NEIS</name>
<accession>A0A516SK12</accession>
<protein>
    <submittedName>
        <fullName evidence="1">Uncharacterized protein</fullName>
    </submittedName>
</protein>
<sequence length="77" mass="8876">MSDDALIQTLADAIRRYVRLRPHAADTVEGIHRWWMDWDDGEQACESTELALQWLAAQGEMECVVMGGREIWRATSR</sequence>
<keyword evidence="2" id="KW-1185">Reference proteome</keyword>